<dbReference type="AlphaFoldDB" id="X0YTG7"/>
<sequence length="63" mass="6517">MADAENLLLTAKLTLAEIALLVRKLEGVAATITEAMGTDLEEITVACPKCSAKLTRSTGGGKL</sequence>
<name>X0YTG7_9ZZZZ</name>
<accession>X0YTG7</accession>
<protein>
    <submittedName>
        <fullName evidence="1">Uncharacterized protein</fullName>
    </submittedName>
</protein>
<dbReference type="EMBL" id="BARS01051934">
    <property type="protein sequence ID" value="GAG50027.1"/>
    <property type="molecule type" value="Genomic_DNA"/>
</dbReference>
<reference evidence="1" key="1">
    <citation type="journal article" date="2014" name="Front. Microbiol.">
        <title>High frequency of phylogenetically diverse reductive dehalogenase-homologous genes in deep subseafloor sedimentary metagenomes.</title>
        <authorList>
            <person name="Kawai M."/>
            <person name="Futagami T."/>
            <person name="Toyoda A."/>
            <person name="Takaki Y."/>
            <person name="Nishi S."/>
            <person name="Hori S."/>
            <person name="Arai W."/>
            <person name="Tsubouchi T."/>
            <person name="Morono Y."/>
            <person name="Uchiyama I."/>
            <person name="Ito T."/>
            <person name="Fujiyama A."/>
            <person name="Inagaki F."/>
            <person name="Takami H."/>
        </authorList>
    </citation>
    <scope>NUCLEOTIDE SEQUENCE</scope>
    <source>
        <strain evidence="1">Expedition CK06-06</strain>
    </source>
</reference>
<feature type="non-terminal residue" evidence="1">
    <location>
        <position position="63"/>
    </location>
</feature>
<evidence type="ECO:0000313" key="1">
    <source>
        <dbReference type="EMBL" id="GAG50027.1"/>
    </source>
</evidence>
<gene>
    <name evidence="1" type="ORF">S01H1_77286</name>
</gene>
<proteinExistence type="predicted"/>
<comment type="caution">
    <text evidence="1">The sequence shown here is derived from an EMBL/GenBank/DDBJ whole genome shotgun (WGS) entry which is preliminary data.</text>
</comment>
<organism evidence="1">
    <name type="scientific">marine sediment metagenome</name>
    <dbReference type="NCBI Taxonomy" id="412755"/>
    <lineage>
        <taxon>unclassified sequences</taxon>
        <taxon>metagenomes</taxon>
        <taxon>ecological metagenomes</taxon>
    </lineage>
</organism>